<dbReference type="EMBL" id="QMIE01000260">
    <property type="protein sequence ID" value="TVM05136.1"/>
    <property type="molecule type" value="Genomic_DNA"/>
</dbReference>
<dbReference type="AlphaFoldDB" id="A0A7M3M9J9"/>
<keyword evidence="2" id="KW-1185">Reference proteome</keyword>
<comment type="caution">
    <text evidence="1">The sequence shown here is derived from an EMBL/GenBank/DDBJ whole genome shotgun (WGS) entry which is preliminary data.</text>
</comment>
<organism evidence="1 2">
    <name type="scientific">Oceanidesulfovibrio indonesiensis</name>
    <dbReference type="NCBI Taxonomy" id="54767"/>
    <lineage>
        <taxon>Bacteria</taxon>
        <taxon>Pseudomonadati</taxon>
        <taxon>Thermodesulfobacteriota</taxon>
        <taxon>Desulfovibrionia</taxon>
        <taxon>Desulfovibrionales</taxon>
        <taxon>Desulfovibrionaceae</taxon>
        <taxon>Oceanidesulfovibrio</taxon>
    </lineage>
</organism>
<accession>A0A7M3M9J9</accession>
<reference evidence="1 2" key="1">
    <citation type="submission" date="2018-06" db="EMBL/GenBank/DDBJ databases">
        <title>Complete genome of Desulfovibrio indonesiensis P37SLT.</title>
        <authorList>
            <person name="Crispim J.S."/>
            <person name="Vidigal P.M.P."/>
            <person name="Silva L.C.F."/>
            <person name="Laguardia C.N."/>
            <person name="Araujo L.C."/>
            <person name="Dias R.S."/>
            <person name="Sousa M.P."/>
            <person name="Paula S.O."/>
            <person name="Silva C."/>
        </authorList>
    </citation>
    <scope>NUCLEOTIDE SEQUENCE [LARGE SCALE GENOMIC DNA]</scope>
    <source>
        <strain evidence="1 2">P37SLT</strain>
    </source>
</reference>
<proteinExistence type="predicted"/>
<evidence type="ECO:0000313" key="2">
    <source>
        <dbReference type="Proteomes" id="UP000448292"/>
    </source>
</evidence>
<dbReference type="RefSeq" id="WP_144304786.1">
    <property type="nucleotide sequence ID" value="NZ_QMIE01000260.1"/>
</dbReference>
<name>A0A7M3M9J9_9BACT</name>
<protein>
    <submittedName>
        <fullName evidence="1">Uncharacterized protein</fullName>
    </submittedName>
</protein>
<sequence length="76" mass="7996">MASIPKISFPVPANGRGQKFGNAEELLSILEGESSGLYLVGSQGMWHGGIHITDATVPWCALTGSNASELAYVHKP</sequence>
<evidence type="ECO:0000313" key="1">
    <source>
        <dbReference type="EMBL" id="TVM05136.1"/>
    </source>
</evidence>
<gene>
    <name evidence="1" type="ORF">DPQ33_19745</name>
</gene>
<dbReference type="Proteomes" id="UP000448292">
    <property type="component" value="Unassembled WGS sequence"/>
</dbReference>
<feature type="non-terminal residue" evidence="1">
    <location>
        <position position="76"/>
    </location>
</feature>